<reference evidence="1 2" key="1">
    <citation type="submission" date="2017-03" db="EMBL/GenBank/DDBJ databases">
        <authorList>
            <person name="Afonso C.L."/>
            <person name="Miller P.J."/>
            <person name="Scott M.A."/>
            <person name="Spackman E."/>
            <person name="Goraichik I."/>
            <person name="Dimitrov K.M."/>
            <person name="Suarez D.L."/>
            <person name="Swayne D.E."/>
        </authorList>
    </citation>
    <scope>NUCLEOTIDE SEQUENCE [LARGE SCALE GENOMIC DNA]</scope>
    <source>
        <strain evidence="1 2">CECT 7745</strain>
    </source>
</reference>
<dbReference type="Gene3D" id="3.40.50.10140">
    <property type="entry name" value="Toll/interleukin-1 receptor homology (TIR) domain"/>
    <property type="match status" value="1"/>
</dbReference>
<name>A0A1X7BQA0_9RHOB</name>
<organism evidence="1 2">
    <name type="scientific">Roseovarius aestuarii</name>
    <dbReference type="NCBI Taxonomy" id="475083"/>
    <lineage>
        <taxon>Bacteria</taxon>
        <taxon>Pseudomonadati</taxon>
        <taxon>Pseudomonadota</taxon>
        <taxon>Alphaproteobacteria</taxon>
        <taxon>Rhodobacterales</taxon>
        <taxon>Roseobacteraceae</taxon>
        <taxon>Roseovarius</taxon>
    </lineage>
</organism>
<evidence type="ECO:0000313" key="1">
    <source>
        <dbReference type="EMBL" id="SMC11802.1"/>
    </source>
</evidence>
<dbReference type="EMBL" id="FWXB01000004">
    <property type="protein sequence ID" value="SMC11802.1"/>
    <property type="molecule type" value="Genomic_DNA"/>
</dbReference>
<accession>A0A1X7BQA0</accession>
<dbReference type="AlphaFoldDB" id="A0A1X7BQA0"/>
<proteinExistence type="predicted"/>
<dbReference type="Proteomes" id="UP000193224">
    <property type="component" value="Unassembled WGS sequence"/>
</dbReference>
<evidence type="ECO:0008006" key="3">
    <source>
        <dbReference type="Google" id="ProtNLM"/>
    </source>
</evidence>
<dbReference type="OrthoDB" id="104289at2"/>
<gene>
    <name evidence="1" type="ORF">ROA7745_01621</name>
</gene>
<dbReference type="RefSeq" id="WP_139836336.1">
    <property type="nucleotide sequence ID" value="NZ_FWXB01000004.1"/>
</dbReference>
<keyword evidence="2" id="KW-1185">Reference proteome</keyword>
<protein>
    <recommendedName>
        <fullName evidence="3">TIR domain-containing protein</fullName>
    </recommendedName>
</protein>
<dbReference type="InterPro" id="IPR035897">
    <property type="entry name" value="Toll_tir_struct_dom_sf"/>
</dbReference>
<sequence>MLPPVLEVFVIWHPLDIEGEQIAREFVDHFRGVSFSGIIGGGIHVAARSKGWDCDGGCPQPCYSVETSGPNGLASAEFVAFVPLLGRHMAWAVQEDGSSWNEFVVGLVESQKKKPKQIATFPFALNKSATDQTKLGEVFGSFQQIGASPKLADGDTEVGLRCRDLSQGLAQFLADEDDARLTVFLSHTKRSNLSEGKDVDELVDGVRKFIAATRLDEFFDAHDLQPGKDWEAELIKNAKNSALLAVRTDLYASRAWCQKEVAVAKVTGMPVVTLDALGLGEERGSFLMDHVPRIPTHKDEGHWQQTDISRALNLLTDECLKREIWRVQKRVAEEGAALAVDWWSSHAPEPLTLLAWIEHVLDNGDKIPNSRPVRILHPDPPLGRDELGVLKSMAKSSKLDFEIDVMTPRLLAMRGG</sequence>
<evidence type="ECO:0000313" key="2">
    <source>
        <dbReference type="Proteomes" id="UP000193224"/>
    </source>
</evidence>
<dbReference type="SUPFAM" id="SSF52200">
    <property type="entry name" value="Toll/Interleukin receptor TIR domain"/>
    <property type="match status" value="1"/>
</dbReference>